<comment type="caution">
    <text evidence="3">The sequence shown here is derived from an EMBL/GenBank/DDBJ whole genome shotgun (WGS) entry which is preliminary data.</text>
</comment>
<keyword evidence="1" id="KW-1133">Transmembrane helix</keyword>
<dbReference type="InterPro" id="IPR035437">
    <property type="entry name" value="SNase_OB-fold_sf"/>
</dbReference>
<evidence type="ECO:0000313" key="3">
    <source>
        <dbReference type="EMBL" id="PYF00092.1"/>
    </source>
</evidence>
<evidence type="ECO:0000313" key="4">
    <source>
        <dbReference type="Proteomes" id="UP000248148"/>
    </source>
</evidence>
<dbReference type="SUPFAM" id="SSF50199">
    <property type="entry name" value="Staphylococcal nuclease"/>
    <property type="match status" value="1"/>
</dbReference>
<dbReference type="InterPro" id="IPR016071">
    <property type="entry name" value="Staphylococal_nuclease_OB-fold"/>
</dbReference>
<dbReference type="Pfam" id="PF00565">
    <property type="entry name" value="SNase"/>
    <property type="match status" value="1"/>
</dbReference>
<evidence type="ECO:0000259" key="2">
    <source>
        <dbReference type="PROSITE" id="PS50830"/>
    </source>
</evidence>
<keyword evidence="1" id="KW-0812">Transmembrane</keyword>
<protein>
    <submittedName>
        <fullName evidence="3">Nuclease-like protein</fullName>
    </submittedName>
</protein>
<dbReference type="EMBL" id="QJTI01000029">
    <property type="protein sequence ID" value="PYF00092.1"/>
    <property type="molecule type" value="Genomic_DNA"/>
</dbReference>
<feature type="transmembrane region" description="Helical" evidence="1">
    <location>
        <begin position="21"/>
        <end position="37"/>
    </location>
</feature>
<dbReference type="SMART" id="SM00318">
    <property type="entry name" value="SNc"/>
    <property type="match status" value="1"/>
</dbReference>
<dbReference type="Gene3D" id="2.40.50.90">
    <property type="match status" value="1"/>
</dbReference>
<dbReference type="Proteomes" id="UP000248148">
    <property type="component" value="Unassembled WGS sequence"/>
</dbReference>
<accession>A0A318TCL9</accession>
<dbReference type="AlphaFoldDB" id="A0A318TCL9"/>
<organism evidence="3 4">
    <name type="scientific">Rhodopseudomonas faecalis</name>
    <dbReference type="NCBI Taxonomy" id="99655"/>
    <lineage>
        <taxon>Bacteria</taxon>
        <taxon>Pseudomonadati</taxon>
        <taxon>Pseudomonadota</taxon>
        <taxon>Alphaproteobacteria</taxon>
        <taxon>Hyphomicrobiales</taxon>
        <taxon>Nitrobacteraceae</taxon>
        <taxon>Rhodopseudomonas</taxon>
    </lineage>
</organism>
<keyword evidence="4" id="KW-1185">Reference proteome</keyword>
<name>A0A318TCL9_9BRAD</name>
<feature type="domain" description="TNase-like" evidence="2">
    <location>
        <begin position="65"/>
        <end position="166"/>
    </location>
</feature>
<reference evidence="3 4" key="1">
    <citation type="submission" date="2018-06" db="EMBL/GenBank/DDBJ databases">
        <title>Genomic Encyclopedia of Archaeal and Bacterial Type Strains, Phase II (KMG-II): from individual species to whole genera.</title>
        <authorList>
            <person name="Goeker M."/>
        </authorList>
    </citation>
    <scope>NUCLEOTIDE SEQUENCE [LARGE SCALE GENOMIC DNA]</scope>
    <source>
        <strain evidence="3 4">JCM 11668</strain>
    </source>
</reference>
<dbReference type="PROSITE" id="PS50830">
    <property type="entry name" value="TNASE_3"/>
    <property type="match status" value="1"/>
</dbReference>
<evidence type="ECO:0000256" key="1">
    <source>
        <dbReference type="SAM" id="Phobius"/>
    </source>
</evidence>
<keyword evidence="1" id="KW-0472">Membrane</keyword>
<proteinExistence type="predicted"/>
<sequence>MRFPSPWRRRLTPWRRRSTSLWPWVFVLGIAIGSLLPDQFALRWPSPGTPPDNREIWQQPTAPGERLAAKVLYVVDGDTFSARLRLSNGSEITERVRLRGIDAPEMKGQCADELRRAEAAATALRAMLAEGGVTITNIGPDKYGRVLADVATKRTDNVAAALIAAGHGRPYNGGHRGGWCPVR</sequence>
<gene>
    <name evidence="3" type="ORF">BJ122_12935</name>
</gene>